<dbReference type="PANTHER" id="PTHR22911">
    <property type="entry name" value="ACYL-MALONYL CONDENSING ENZYME-RELATED"/>
    <property type="match status" value="1"/>
</dbReference>
<reference evidence="3" key="2">
    <citation type="submission" date="2019-06" db="EMBL/GenBank/DDBJ databases">
        <title>Genomics analysis of Aphanomyces spp. identifies a new class of oomycete effector associated with host adaptation.</title>
        <authorList>
            <person name="Gaulin E."/>
        </authorList>
    </citation>
    <scope>NUCLEOTIDE SEQUENCE</scope>
    <source>
        <strain evidence="3">CBS 578.67</strain>
    </source>
</reference>
<feature type="transmembrane region" description="Helical" evidence="1">
    <location>
        <begin position="296"/>
        <end position="317"/>
    </location>
</feature>
<evidence type="ECO:0000256" key="1">
    <source>
        <dbReference type="SAM" id="Phobius"/>
    </source>
</evidence>
<accession>A0A485LGR4</accession>
<feature type="transmembrane region" description="Helical" evidence="1">
    <location>
        <begin position="458"/>
        <end position="476"/>
    </location>
</feature>
<dbReference type="OrthoDB" id="74158at2759"/>
<feature type="transmembrane region" description="Helical" evidence="1">
    <location>
        <begin position="410"/>
        <end position="438"/>
    </location>
</feature>
<dbReference type="EMBL" id="VJMH01006957">
    <property type="protein sequence ID" value="KAF0687138.1"/>
    <property type="molecule type" value="Genomic_DNA"/>
</dbReference>
<organism evidence="4 5">
    <name type="scientific">Aphanomyces stellatus</name>
    <dbReference type="NCBI Taxonomy" id="120398"/>
    <lineage>
        <taxon>Eukaryota</taxon>
        <taxon>Sar</taxon>
        <taxon>Stramenopiles</taxon>
        <taxon>Oomycota</taxon>
        <taxon>Saprolegniomycetes</taxon>
        <taxon>Saprolegniales</taxon>
        <taxon>Verrucalvaceae</taxon>
        <taxon>Aphanomyces</taxon>
    </lineage>
</organism>
<dbReference type="PANTHER" id="PTHR22911:SF137">
    <property type="entry name" value="SOLUTE CARRIER FAMILY 35 MEMBER G2-RELATED"/>
    <property type="match status" value="1"/>
</dbReference>
<keyword evidence="5" id="KW-1185">Reference proteome</keyword>
<evidence type="ECO:0000313" key="5">
    <source>
        <dbReference type="Proteomes" id="UP000332933"/>
    </source>
</evidence>
<feature type="transmembrane region" description="Helical" evidence="1">
    <location>
        <begin position="232"/>
        <end position="252"/>
    </location>
</feature>
<keyword evidence="1" id="KW-1133">Transmembrane helix</keyword>
<gene>
    <name evidence="4" type="primary">Aste57867_21109</name>
    <name evidence="3" type="ORF">As57867_021041</name>
    <name evidence="4" type="ORF">ASTE57867_21109</name>
</gene>
<dbReference type="Proteomes" id="UP000332933">
    <property type="component" value="Unassembled WGS sequence"/>
</dbReference>
<evidence type="ECO:0000313" key="3">
    <source>
        <dbReference type="EMBL" id="KAF0687138.1"/>
    </source>
</evidence>
<feature type="transmembrane region" description="Helical" evidence="1">
    <location>
        <begin position="483"/>
        <end position="505"/>
    </location>
</feature>
<keyword evidence="1" id="KW-0812">Transmembrane</keyword>
<evidence type="ECO:0000259" key="2">
    <source>
        <dbReference type="Pfam" id="PF00892"/>
    </source>
</evidence>
<protein>
    <submittedName>
        <fullName evidence="4">Aste57867_21109 protein</fullName>
    </submittedName>
</protein>
<evidence type="ECO:0000313" key="4">
    <source>
        <dbReference type="EMBL" id="VFT97783.1"/>
    </source>
</evidence>
<feature type="transmembrane region" description="Helical" evidence="1">
    <location>
        <begin position="379"/>
        <end position="398"/>
    </location>
</feature>
<name>A0A485LGR4_9STRA</name>
<feature type="transmembrane region" description="Helical" evidence="1">
    <location>
        <begin position="511"/>
        <end position="531"/>
    </location>
</feature>
<dbReference type="GO" id="GO:0016020">
    <property type="term" value="C:membrane"/>
    <property type="evidence" value="ECO:0007669"/>
    <property type="project" value="InterPro"/>
</dbReference>
<dbReference type="AlphaFoldDB" id="A0A485LGR4"/>
<feature type="transmembrane region" description="Helical" evidence="1">
    <location>
        <begin position="350"/>
        <end position="367"/>
    </location>
</feature>
<feature type="transmembrane region" description="Helical" evidence="1">
    <location>
        <begin position="264"/>
        <end position="284"/>
    </location>
</feature>
<sequence>MEERDLGTRVYTVRLEDLSSIAGLVHKDLLAAFHIEDDVIVVEEPTLPESVIRHEQPLVGGFVTGLDANQTRGHDADDGATSSTAVLPVATHKVSLKTTATAIGRFQTRPRRENRRRLEHATTLHPIPEDLAPSPPIECPATIHSFVIAMEPRDVSDGRMKLPALARQKSYVVAVSDHPMDAAPAARAPLFQRLATLATLPPEVQTVRLETIHDRTRGILSVHMVITKRVPVIGYILLVTALVTVSSLGAALNLQRGVHPFVKLFWRTSASVLGFGPLAAHAVYQHGWPTWTVSRLKHFFLSATAYTLFSMTFLFALTSTSIGHAYIFNNCHSLLIVFGKLVLRRPVLRFELLGSALGMVGGVVTALDTSTSAGHVMQPTWQGDVVALVGAFGGVVYLTTTKKLRDEMDIFVFMLLLFLVTAIFHVPVFVALDIHVTWDADSTTGVVGWTQPGMLGPQLYIVCVCTIVGTVGYIAVMKYFDPIVVSVVMLLEPILATAIGVVVGVDVVPGLLTWMGGFFVIVGTGLVVVAAKSKRTQRHDVTRLVSTKSNARISASTRQMSNRAKIYCAPSSS</sequence>
<dbReference type="InterPro" id="IPR000620">
    <property type="entry name" value="EamA_dom"/>
</dbReference>
<proteinExistence type="predicted"/>
<dbReference type="Pfam" id="PF00892">
    <property type="entry name" value="EamA"/>
    <property type="match status" value="1"/>
</dbReference>
<reference evidence="4 5" key="1">
    <citation type="submission" date="2019-03" db="EMBL/GenBank/DDBJ databases">
        <authorList>
            <person name="Gaulin E."/>
            <person name="Dumas B."/>
        </authorList>
    </citation>
    <scope>NUCLEOTIDE SEQUENCE [LARGE SCALE GENOMIC DNA]</scope>
    <source>
        <strain evidence="4">CBS 568.67</strain>
    </source>
</reference>
<feature type="domain" description="EamA" evidence="2">
    <location>
        <begin position="383"/>
        <end position="528"/>
    </location>
</feature>
<dbReference type="EMBL" id="CAADRA010006983">
    <property type="protein sequence ID" value="VFT97783.1"/>
    <property type="molecule type" value="Genomic_DNA"/>
</dbReference>
<keyword evidence="1" id="KW-0472">Membrane</keyword>